<dbReference type="Pfam" id="PF17874">
    <property type="entry name" value="TPR_MalT"/>
    <property type="match status" value="1"/>
</dbReference>
<dbReference type="InterPro" id="IPR041617">
    <property type="entry name" value="TPR_MalT"/>
</dbReference>
<proteinExistence type="predicted"/>
<dbReference type="InterPro" id="IPR059106">
    <property type="entry name" value="WHD_MalT"/>
</dbReference>
<evidence type="ECO:0000313" key="3">
    <source>
        <dbReference type="EMBL" id="OMD43233.1"/>
    </source>
</evidence>
<dbReference type="RefSeq" id="WP_076113129.1">
    <property type="nucleotide sequence ID" value="NZ_MPTB01000036.1"/>
</dbReference>
<sequence length="778" mass="89196">MIESTKLHIPHGRNSLVPRPSLMNKINEGMTARLTVVSAPAGYGKSTALSEWVKYSGSRAAWVSLDKQDNDWITFWSYVAAAVEEQFPGFGARIRPLLKKGSSIFSEPALDVMLNEFRETAADLVIILDDYHFISLPEIHDSLVYLLQHLPPHIHFFIAGRTDLAILASSITEAVTVHKITMQDLSFQLDEGMIFFRETTDLRLTKKQVTQLYHQTEGWISGLQLAAIALKSSDNIPRSIDGIRGQHQDISRYLLEEMFSHLPESIRVFLLETSILSRMNHSICEVVTGQPDCQEQLESLEQLNLFIIPLDDQRNWYRYHHLLSDFLQEQLTAEDPAKITEAHIHVAHWWEHYGFEAEAVEHYLEGKQYEDAVRLIEKNILHLLQSRSVVLNRWLSVIPEHYFAGKPMVEVFYISVLLGVGKWEAAFKRIQQAEVSFQTLQATLSEQAYHQAMGNIYFMCSVSAYLRKDLVTMSKYFEEMEQHIPEGSFFQTMGRNRHQGYDAFDDHLVYINDLHYAEETLVKWITVWESKREYPFVGFLFVSYTKLLYEWNRLEEAAVSIHKALRREDIKPYARILIHLTVSAVRIHTAQGDPEGASELLSGLGSQIDSPDHLLFMKRVEAEQAFLALEQGRVEVARAWLQSCDVAYTDEVSLNLVAEHLILARVLAACEQSDNALQLLERMYQLLCKEDRERGQIQVLILQSVLYQGMGQTETALVKLGTALHLAQPQGYIRSFIDEGTAMKELLSSYSKLGRESNLRKHAEVSAEYVERLLQSFE</sequence>
<protein>
    <recommendedName>
        <fullName evidence="5">MalT-like TPR region domain-containing protein</fullName>
    </recommendedName>
</protein>
<dbReference type="Pfam" id="PF25873">
    <property type="entry name" value="WHD_MalT"/>
    <property type="match status" value="1"/>
</dbReference>
<dbReference type="InterPro" id="IPR027417">
    <property type="entry name" value="P-loop_NTPase"/>
</dbReference>
<dbReference type="SUPFAM" id="SSF48452">
    <property type="entry name" value="TPR-like"/>
    <property type="match status" value="1"/>
</dbReference>
<comment type="caution">
    <text evidence="3">The sequence shown here is derived from an EMBL/GenBank/DDBJ whole genome shotgun (WGS) entry which is preliminary data.</text>
</comment>
<accession>A0ABX3H166</accession>
<gene>
    <name evidence="3" type="ORF">BSK56_24355</name>
</gene>
<feature type="domain" description="MalT-like winged helix" evidence="2">
    <location>
        <begin position="255"/>
        <end position="337"/>
    </location>
</feature>
<evidence type="ECO:0000313" key="4">
    <source>
        <dbReference type="Proteomes" id="UP000187412"/>
    </source>
</evidence>
<dbReference type="EMBL" id="MPTB01000036">
    <property type="protein sequence ID" value="OMD43233.1"/>
    <property type="molecule type" value="Genomic_DNA"/>
</dbReference>
<reference evidence="3 4" key="1">
    <citation type="submission" date="2016-10" db="EMBL/GenBank/DDBJ databases">
        <title>Paenibacillus species isolates.</title>
        <authorList>
            <person name="Beno S.M."/>
        </authorList>
    </citation>
    <scope>NUCLEOTIDE SEQUENCE [LARGE SCALE GENOMIC DNA]</scope>
    <source>
        <strain evidence="3 4">FSL H7-0744</strain>
    </source>
</reference>
<dbReference type="Proteomes" id="UP000187412">
    <property type="component" value="Unassembled WGS sequence"/>
</dbReference>
<evidence type="ECO:0008006" key="5">
    <source>
        <dbReference type="Google" id="ProtNLM"/>
    </source>
</evidence>
<evidence type="ECO:0000259" key="2">
    <source>
        <dbReference type="Pfam" id="PF25873"/>
    </source>
</evidence>
<feature type="domain" description="MalT-like TPR region" evidence="1">
    <location>
        <begin position="434"/>
        <end position="752"/>
    </location>
</feature>
<dbReference type="InterPro" id="IPR011990">
    <property type="entry name" value="TPR-like_helical_dom_sf"/>
</dbReference>
<organism evidence="3 4">
    <name type="scientific">Paenibacillus borealis</name>
    <dbReference type="NCBI Taxonomy" id="160799"/>
    <lineage>
        <taxon>Bacteria</taxon>
        <taxon>Bacillati</taxon>
        <taxon>Bacillota</taxon>
        <taxon>Bacilli</taxon>
        <taxon>Bacillales</taxon>
        <taxon>Paenibacillaceae</taxon>
        <taxon>Paenibacillus</taxon>
    </lineage>
</organism>
<dbReference type="SUPFAM" id="SSF52540">
    <property type="entry name" value="P-loop containing nucleoside triphosphate hydrolases"/>
    <property type="match status" value="1"/>
</dbReference>
<evidence type="ECO:0000259" key="1">
    <source>
        <dbReference type="Pfam" id="PF17874"/>
    </source>
</evidence>
<keyword evidence="4" id="KW-1185">Reference proteome</keyword>
<dbReference type="Gene3D" id="1.25.40.10">
    <property type="entry name" value="Tetratricopeptide repeat domain"/>
    <property type="match status" value="1"/>
</dbReference>
<name>A0ABX3H166_PAEBO</name>
<dbReference type="Gene3D" id="3.40.50.300">
    <property type="entry name" value="P-loop containing nucleotide triphosphate hydrolases"/>
    <property type="match status" value="1"/>
</dbReference>